<evidence type="ECO:0000256" key="5">
    <source>
        <dbReference type="SAM" id="Phobius"/>
    </source>
</evidence>
<keyword evidence="2 5" id="KW-0812">Transmembrane</keyword>
<dbReference type="EMBL" id="MFIX01000041">
    <property type="protein sequence ID" value="OGG05639.1"/>
    <property type="molecule type" value="Genomic_DNA"/>
</dbReference>
<protein>
    <recommendedName>
        <fullName evidence="6">ABC-2 type transporter transmembrane domain-containing protein</fullName>
    </recommendedName>
</protein>
<feature type="transmembrane region" description="Helical" evidence="5">
    <location>
        <begin position="292"/>
        <end position="316"/>
    </location>
</feature>
<feature type="transmembrane region" description="Helical" evidence="5">
    <location>
        <begin position="207"/>
        <end position="229"/>
    </location>
</feature>
<evidence type="ECO:0000313" key="7">
    <source>
        <dbReference type="EMBL" id="OGG05639.1"/>
    </source>
</evidence>
<feature type="domain" description="ABC-2 type transporter transmembrane" evidence="6">
    <location>
        <begin position="20"/>
        <end position="403"/>
    </location>
</feature>
<organism evidence="7 8">
    <name type="scientific">Candidatus Glassbacteria bacterium RIFCSPLOWO2_12_FULL_58_11</name>
    <dbReference type="NCBI Taxonomy" id="1817867"/>
    <lineage>
        <taxon>Bacteria</taxon>
        <taxon>Candidatus Glassiibacteriota</taxon>
    </lineage>
</organism>
<keyword evidence="4 5" id="KW-0472">Membrane</keyword>
<proteinExistence type="predicted"/>
<dbReference type="PANTHER" id="PTHR43471:SF3">
    <property type="entry name" value="ABC TRANSPORTER PERMEASE PROTEIN NATB"/>
    <property type="match status" value="1"/>
</dbReference>
<accession>A0A1F5YZL2</accession>
<feature type="transmembrane region" description="Helical" evidence="5">
    <location>
        <begin position="22"/>
        <end position="39"/>
    </location>
</feature>
<dbReference type="AlphaFoldDB" id="A0A1F5YZL2"/>
<feature type="transmembrane region" description="Helical" evidence="5">
    <location>
        <begin position="381"/>
        <end position="403"/>
    </location>
</feature>
<feature type="transmembrane region" description="Helical" evidence="5">
    <location>
        <begin position="328"/>
        <end position="347"/>
    </location>
</feature>
<reference evidence="7 8" key="1">
    <citation type="journal article" date="2016" name="Nat. Commun.">
        <title>Thousands of microbial genomes shed light on interconnected biogeochemical processes in an aquifer system.</title>
        <authorList>
            <person name="Anantharaman K."/>
            <person name="Brown C.T."/>
            <person name="Hug L.A."/>
            <person name="Sharon I."/>
            <person name="Castelle C.J."/>
            <person name="Probst A.J."/>
            <person name="Thomas B.C."/>
            <person name="Singh A."/>
            <person name="Wilkins M.J."/>
            <person name="Karaoz U."/>
            <person name="Brodie E.L."/>
            <person name="Williams K.H."/>
            <person name="Hubbard S.S."/>
            <person name="Banfield J.F."/>
        </authorList>
    </citation>
    <scope>NUCLEOTIDE SEQUENCE [LARGE SCALE GENOMIC DNA]</scope>
</reference>
<name>A0A1F5YZL2_9BACT</name>
<keyword evidence="3 5" id="KW-1133">Transmembrane helix</keyword>
<evidence type="ECO:0000256" key="3">
    <source>
        <dbReference type="ARBA" id="ARBA00022989"/>
    </source>
</evidence>
<feature type="transmembrane region" description="Helical" evidence="5">
    <location>
        <begin position="354"/>
        <end position="375"/>
    </location>
</feature>
<dbReference type="GO" id="GO:0016020">
    <property type="term" value="C:membrane"/>
    <property type="evidence" value="ECO:0007669"/>
    <property type="project" value="UniProtKB-SubCell"/>
</dbReference>
<dbReference type="InterPro" id="IPR013525">
    <property type="entry name" value="ABC2_TM"/>
</dbReference>
<comment type="subcellular location">
    <subcellularLocation>
        <location evidence="1">Membrane</location>
        <topology evidence="1">Multi-pass membrane protein</topology>
    </subcellularLocation>
</comment>
<evidence type="ECO:0000256" key="2">
    <source>
        <dbReference type="ARBA" id="ARBA00022692"/>
    </source>
</evidence>
<evidence type="ECO:0000256" key="4">
    <source>
        <dbReference type="ARBA" id="ARBA00023136"/>
    </source>
</evidence>
<evidence type="ECO:0000313" key="8">
    <source>
        <dbReference type="Proteomes" id="UP000179129"/>
    </source>
</evidence>
<evidence type="ECO:0000256" key="1">
    <source>
        <dbReference type="ARBA" id="ARBA00004141"/>
    </source>
</evidence>
<dbReference type="Pfam" id="PF12698">
    <property type="entry name" value="ABC2_membrane_3"/>
    <property type="match status" value="1"/>
</dbReference>
<sequence length="427" mass="46750">MNNKILIVALRDYAETVKTKTFLFSLLLPPLVVGLIFTFSGRFQRKAVPEPQPERRLAVLDLSGEISADLDSAFNRYRRSGSREQVSVRFYGPGGDSPEKILGELKEQVHEGRYDALLVLEKEALESGDTARLFTGAVENPEFLAVVRNLLNQGVTDSRFRSHGLSPQEIAGLHCGKALQTIKLAESKTAPRGEPAPEKKPDRAHSLILPSAFMMLMLIGIMLSGQGLLNSVIEEKASRVIEVLLAALSPFQLMAGKIIGQAAIGLTLLGTWAALAYGVLLYKGMGGILSGGLVWCFIIYFVLGFLLYSCLFAAIGAACNTLKESQNLLTPVMLLLMLPMIFQRYIVQHPQDPWVIAMSLFPPLTPLVMLVRIAVDPALGILEIIASMLVLGAAVPVVIWAAAKIFRTGILMYGKTPSPREILRWLR</sequence>
<dbReference type="Proteomes" id="UP000179129">
    <property type="component" value="Unassembled WGS sequence"/>
</dbReference>
<dbReference type="GO" id="GO:0140359">
    <property type="term" value="F:ABC-type transporter activity"/>
    <property type="evidence" value="ECO:0007669"/>
    <property type="project" value="InterPro"/>
</dbReference>
<feature type="transmembrane region" description="Helical" evidence="5">
    <location>
        <begin position="258"/>
        <end position="280"/>
    </location>
</feature>
<evidence type="ECO:0000259" key="6">
    <source>
        <dbReference type="Pfam" id="PF12698"/>
    </source>
</evidence>
<comment type="caution">
    <text evidence="7">The sequence shown here is derived from an EMBL/GenBank/DDBJ whole genome shotgun (WGS) entry which is preliminary data.</text>
</comment>
<dbReference type="PANTHER" id="PTHR43471">
    <property type="entry name" value="ABC TRANSPORTER PERMEASE"/>
    <property type="match status" value="1"/>
</dbReference>
<gene>
    <name evidence="7" type="ORF">A3F83_04850</name>
</gene>